<keyword evidence="5" id="KW-1133">Transmembrane helix</keyword>
<keyword evidence="2" id="KW-0521">NADP</keyword>
<dbReference type="EnsemblPlants" id="Kaladp0034s0106.1.v1.1">
    <property type="protein sequence ID" value="Kaladp0034s0106.1.v1.1"/>
    <property type="gene ID" value="Kaladp0034s0106.v1.1"/>
</dbReference>
<protein>
    <submittedName>
        <fullName evidence="6">Uncharacterized protein</fullName>
    </submittedName>
</protein>
<dbReference type="InterPro" id="IPR020904">
    <property type="entry name" value="Sc_DH/Rdtase_CS"/>
</dbReference>
<dbReference type="PANTHER" id="PTHR43899:SF25">
    <property type="entry name" value="ENOYL-(ACYL CARRIER) REDUCTASE"/>
    <property type="match status" value="1"/>
</dbReference>
<dbReference type="Gramene" id="Kaladp0034s0106.1.v1.1">
    <property type="protein sequence ID" value="Kaladp0034s0106.1.v1.1"/>
    <property type="gene ID" value="Kaladp0034s0106.v1.1"/>
</dbReference>
<dbReference type="PRINTS" id="PR00080">
    <property type="entry name" value="SDRFAMILY"/>
</dbReference>
<accession>A0A7N0TEI5</accession>
<comment type="similarity">
    <text evidence="4">Belongs to the short-chain dehydrogenases/reductases (SDR) family.</text>
</comment>
<dbReference type="FunFam" id="3.40.50.720:FF:000137">
    <property type="entry name" value="Hydroxysteroid (17-beta) dehydrogenase 3"/>
    <property type="match status" value="1"/>
</dbReference>
<sequence>MELKDLVFAAAAATGLISISKLVLGMLNFVWVMFLRPPKDLVKTYGSWAVVTGATDGIGQAMAFQLASKGLNLVIIGRNPSKLETTARRLKEKFGARVELKSVIIDFDKFKRDEVVKAIRDGIEGLDVGVLINNAGQGYNFPKFLHEMEGELAESVVNVNVGGLTWATMAVLPTMLKNKRGAIVNIGSGSSSIVPCFPLSAVYGATKAYVEHLSKNISYEYRRHGIHVQCQIPLYVATKMVKLKKSLFTASPESFSIASVRWIGYEPICVPYWPHYAQSLMITSLPAWVVKWYIFRVNLGWRNRAMRKGKTN</sequence>
<keyword evidence="3" id="KW-0560">Oxidoreductase</keyword>
<dbReference type="PIRSF" id="PIRSF000126">
    <property type="entry name" value="11-beta-HSD1"/>
    <property type="match status" value="1"/>
</dbReference>
<name>A0A7N0TEI5_KALFE</name>
<dbReference type="GO" id="GO:0045703">
    <property type="term" value="F:ketoreductase activity"/>
    <property type="evidence" value="ECO:0007669"/>
    <property type="project" value="TreeGrafter"/>
</dbReference>
<keyword evidence="7" id="KW-1185">Reference proteome</keyword>
<evidence type="ECO:0000313" key="7">
    <source>
        <dbReference type="Proteomes" id="UP000594263"/>
    </source>
</evidence>
<evidence type="ECO:0000256" key="1">
    <source>
        <dbReference type="ARBA" id="ARBA00004240"/>
    </source>
</evidence>
<organism evidence="6 7">
    <name type="scientific">Kalanchoe fedtschenkoi</name>
    <name type="common">Lavender scallops</name>
    <name type="synonym">South American air plant</name>
    <dbReference type="NCBI Taxonomy" id="63787"/>
    <lineage>
        <taxon>Eukaryota</taxon>
        <taxon>Viridiplantae</taxon>
        <taxon>Streptophyta</taxon>
        <taxon>Embryophyta</taxon>
        <taxon>Tracheophyta</taxon>
        <taxon>Spermatophyta</taxon>
        <taxon>Magnoliopsida</taxon>
        <taxon>eudicotyledons</taxon>
        <taxon>Gunneridae</taxon>
        <taxon>Pentapetalae</taxon>
        <taxon>Saxifragales</taxon>
        <taxon>Crassulaceae</taxon>
        <taxon>Kalanchoe</taxon>
    </lineage>
</organism>
<feature type="transmembrane region" description="Helical" evidence="5">
    <location>
        <begin position="6"/>
        <end position="34"/>
    </location>
</feature>
<dbReference type="PRINTS" id="PR00081">
    <property type="entry name" value="GDHRDH"/>
</dbReference>
<dbReference type="InterPro" id="IPR036291">
    <property type="entry name" value="NAD(P)-bd_dom_sf"/>
</dbReference>
<evidence type="ECO:0000256" key="4">
    <source>
        <dbReference type="RuleBase" id="RU000363"/>
    </source>
</evidence>
<evidence type="ECO:0000256" key="2">
    <source>
        <dbReference type="ARBA" id="ARBA00022857"/>
    </source>
</evidence>
<dbReference type="InterPro" id="IPR051019">
    <property type="entry name" value="VLCFA-Steroid_DH"/>
</dbReference>
<dbReference type="OMA" id="QYGLMKC"/>
<evidence type="ECO:0000256" key="3">
    <source>
        <dbReference type="ARBA" id="ARBA00023002"/>
    </source>
</evidence>
<dbReference type="CDD" id="cd05356">
    <property type="entry name" value="17beta-HSD1_like_SDR_c"/>
    <property type="match status" value="1"/>
</dbReference>
<keyword evidence="5" id="KW-0812">Transmembrane</keyword>
<proteinExistence type="inferred from homology"/>
<dbReference type="PROSITE" id="PS00061">
    <property type="entry name" value="ADH_SHORT"/>
    <property type="match status" value="1"/>
</dbReference>
<dbReference type="InterPro" id="IPR002347">
    <property type="entry name" value="SDR_fam"/>
</dbReference>
<dbReference type="AlphaFoldDB" id="A0A7N0TEI5"/>
<dbReference type="Gene3D" id="3.40.50.720">
    <property type="entry name" value="NAD(P)-binding Rossmann-like Domain"/>
    <property type="match status" value="1"/>
</dbReference>
<dbReference type="Pfam" id="PF00106">
    <property type="entry name" value="adh_short"/>
    <property type="match status" value="1"/>
</dbReference>
<dbReference type="SUPFAM" id="SSF51735">
    <property type="entry name" value="NAD(P)-binding Rossmann-fold domains"/>
    <property type="match status" value="1"/>
</dbReference>
<dbReference type="Proteomes" id="UP000594263">
    <property type="component" value="Unplaced"/>
</dbReference>
<dbReference type="GO" id="GO:0005783">
    <property type="term" value="C:endoplasmic reticulum"/>
    <property type="evidence" value="ECO:0007669"/>
    <property type="project" value="UniProtKB-SubCell"/>
</dbReference>
<keyword evidence="5" id="KW-0472">Membrane</keyword>
<reference evidence="6" key="1">
    <citation type="submission" date="2021-01" db="UniProtKB">
        <authorList>
            <consortium name="EnsemblPlants"/>
        </authorList>
    </citation>
    <scope>IDENTIFICATION</scope>
</reference>
<evidence type="ECO:0000256" key="5">
    <source>
        <dbReference type="SAM" id="Phobius"/>
    </source>
</evidence>
<dbReference type="PANTHER" id="PTHR43899">
    <property type="entry name" value="RH59310P"/>
    <property type="match status" value="1"/>
</dbReference>
<evidence type="ECO:0000313" key="6">
    <source>
        <dbReference type="EnsemblPlants" id="Kaladp0034s0106.1.v1.1"/>
    </source>
</evidence>
<comment type="subcellular location">
    <subcellularLocation>
        <location evidence="1">Endoplasmic reticulum</location>
    </subcellularLocation>
</comment>